<dbReference type="PANTHER" id="PTHR11102:SF160">
    <property type="entry name" value="ERAD-ASSOCIATED E3 UBIQUITIN-PROTEIN LIGASE COMPONENT HRD3"/>
    <property type="match status" value="1"/>
</dbReference>
<dbReference type="EMBL" id="KZ819637">
    <property type="protein sequence ID" value="PWN89575.1"/>
    <property type="molecule type" value="Genomic_DNA"/>
</dbReference>
<dbReference type="GeneID" id="37045544"/>
<dbReference type="Gene3D" id="1.25.40.10">
    <property type="entry name" value="Tetratricopeptide repeat domain"/>
    <property type="match status" value="2"/>
</dbReference>
<evidence type="ECO:0008006" key="4">
    <source>
        <dbReference type="Google" id="ProtNLM"/>
    </source>
</evidence>
<proteinExistence type="predicted"/>
<dbReference type="AlphaFoldDB" id="A0A316YPA7"/>
<dbReference type="Proteomes" id="UP000245768">
    <property type="component" value="Unassembled WGS sequence"/>
</dbReference>
<evidence type="ECO:0000313" key="3">
    <source>
        <dbReference type="Proteomes" id="UP000245768"/>
    </source>
</evidence>
<feature type="compositionally biased region" description="Low complexity" evidence="1">
    <location>
        <begin position="69"/>
        <end position="79"/>
    </location>
</feature>
<dbReference type="InterPro" id="IPR011990">
    <property type="entry name" value="TPR-like_helical_dom_sf"/>
</dbReference>
<feature type="compositionally biased region" description="Low complexity" evidence="1">
    <location>
        <begin position="619"/>
        <end position="628"/>
    </location>
</feature>
<dbReference type="SUPFAM" id="SSF81901">
    <property type="entry name" value="HCP-like"/>
    <property type="match status" value="1"/>
</dbReference>
<dbReference type="PANTHER" id="PTHR11102">
    <property type="entry name" value="SEL-1-LIKE PROTEIN"/>
    <property type="match status" value="1"/>
</dbReference>
<gene>
    <name evidence="2" type="ORF">FA10DRAFT_280555</name>
</gene>
<organism evidence="2 3">
    <name type="scientific">Acaromyces ingoldii</name>
    <dbReference type="NCBI Taxonomy" id="215250"/>
    <lineage>
        <taxon>Eukaryota</taxon>
        <taxon>Fungi</taxon>
        <taxon>Dikarya</taxon>
        <taxon>Basidiomycota</taxon>
        <taxon>Ustilaginomycotina</taxon>
        <taxon>Exobasidiomycetes</taxon>
        <taxon>Exobasidiales</taxon>
        <taxon>Cryptobasidiaceae</taxon>
        <taxon>Acaromyces</taxon>
    </lineage>
</organism>
<protein>
    <recommendedName>
        <fullName evidence="4">HCP-like protein</fullName>
    </recommendedName>
</protein>
<feature type="region of interest" description="Disordered" evidence="1">
    <location>
        <begin position="69"/>
        <end position="98"/>
    </location>
</feature>
<evidence type="ECO:0000256" key="1">
    <source>
        <dbReference type="SAM" id="MobiDB-lite"/>
    </source>
</evidence>
<keyword evidence="3" id="KW-1185">Reference proteome</keyword>
<dbReference type="InterPro" id="IPR050767">
    <property type="entry name" value="Sel1_AlgK"/>
</dbReference>
<dbReference type="RefSeq" id="XP_025376773.1">
    <property type="nucleotide sequence ID" value="XM_025523628.1"/>
</dbReference>
<evidence type="ECO:0000313" key="2">
    <source>
        <dbReference type="EMBL" id="PWN89575.1"/>
    </source>
</evidence>
<dbReference type="OrthoDB" id="2425131at2759"/>
<accession>A0A316YPA7</accession>
<dbReference type="STRING" id="215250.A0A316YPA7"/>
<feature type="region of interest" description="Disordered" evidence="1">
    <location>
        <begin position="1"/>
        <end position="48"/>
    </location>
</feature>
<reference evidence="2 3" key="1">
    <citation type="journal article" date="2018" name="Mol. Biol. Evol.">
        <title>Broad Genomic Sampling Reveals a Smut Pathogenic Ancestry of the Fungal Clade Ustilaginomycotina.</title>
        <authorList>
            <person name="Kijpornyongpan T."/>
            <person name="Mondo S.J."/>
            <person name="Barry K."/>
            <person name="Sandor L."/>
            <person name="Lee J."/>
            <person name="Lipzen A."/>
            <person name="Pangilinan J."/>
            <person name="LaButti K."/>
            <person name="Hainaut M."/>
            <person name="Henrissat B."/>
            <person name="Grigoriev I.V."/>
            <person name="Spatafora J.W."/>
            <person name="Aime M.C."/>
        </authorList>
    </citation>
    <scope>NUCLEOTIDE SEQUENCE [LARGE SCALE GENOMIC DNA]</scope>
    <source>
        <strain evidence="2 3">MCA 4198</strain>
    </source>
</reference>
<feature type="region of interest" description="Disordered" evidence="1">
    <location>
        <begin position="231"/>
        <end position="258"/>
    </location>
</feature>
<feature type="region of interest" description="Disordered" evidence="1">
    <location>
        <begin position="109"/>
        <end position="128"/>
    </location>
</feature>
<dbReference type="InParanoid" id="A0A316YPA7"/>
<feature type="region of interest" description="Disordered" evidence="1">
    <location>
        <begin position="619"/>
        <end position="640"/>
    </location>
</feature>
<sequence>MSMTTRLVRPAASALARRSLASSQATTTTARMTGAIAHRSLGASRGGRAGLTTSAALRFATPTSPEVDAAAAAAASSSSESKRGPSSPPPPPPDMAASLDRILPPAVFASAQQGGGGGDGGETMLAQGLAGEFPPEPLARQVVETVLSQLRASVDARTEAETLALQTAANDEVRSQLLGAAGGNDAAATTAAAATLHGLATRILRLSKDPRRFPIAFRLFAIAFGVEPASLPDPTQTPPAPTATATATAANGSSSGSAGEPLAGAGSFGIDAAGYSWASMVLGGQSPPPPGIHLLKPGSREYVAAVARQQASAVRIYATLAMRGDAQGMLGMGRVLVAGTRRADPVPGKSGAEAQKEVELMLQRATALWTRAGSLGVGEAYFELGLLALNDGGGSGSEGKSSSEGNGEGEQRAREYFALGASKGDARSDHALGIMYTQAAMAINDAAQQAKRDELLALSMDHFVKAADKGGDAQSAHNVGLRYLLRDELVAEIRQGQVGADGTRESGDGRSDDEVLRQARARHQALWGVAPDDAEAKRWFQKAAELGSAPGMMNYAGMLVEGRGSDMGALSAAAAAASAADAPQSKEEALATILDARIMELKAAESLYAKVAAHSSVLEQQQQQASSSDEGGLDAAGREMGNFAKEAMSTVQQLIQKLLDEKEAMAQQKQA</sequence>
<feature type="compositionally biased region" description="Low complexity" evidence="1">
    <location>
        <begin position="1"/>
        <end position="43"/>
    </location>
</feature>
<name>A0A316YPA7_9BASI</name>